<keyword evidence="3" id="KW-0460">Magnesium</keyword>
<dbReference type="InterPro" id="IPR051400">
    <property type="entry name" value="HAD-like_hydrolase"/>
</dbReference>
<dbReference type="InterPro" id="IPR006439">
    <property type="entry name" value="HAD-SF_hydro_IA"/>
</dbReference>
<dbReference type="InterPro" id="IPR023214">
    <property type="entry name" value="HAD_sf"/>
</dbReference>
<accession>A0ABQ1NRZ5</accession>
<evidence type="ECO:0000313" key="5">
    <source>
        <dbReference type="Proteomes" id="UP000597761"/>
    </source>
</evidence>
<dbReference type="RefSeq" id="WP_188665885.1">
    <property type="nucleotide sequence ID" value="NZ_BMJI01000001.1"/>
</dbReference>
<dbReference type="Proteomes" id="UP000597761">
    <property type="component" value="Unassembled WGS sequence"/>
</dbReference>
<keyword evidence="2" id="KW-0378">Hydrolase</keyword>
<dbReference type="Gene3D" id="3.40.50.1000">
    <property type="entry name" value="HAD superfamily/HAD-like"/>
    <property type="match status" value="1"/>
</dbReference>
<dbReference type="PRINTS" id="PR00413">
    <property type="entry name" value="HADHALOGNASE"/>
</dbReference>
<dbReference type="SFLD" id="SFLDG01129">
    <property type="entry name" value="C1.5:_HAD__Beta-PGM__Phosphata"/>
    <property type="match status" value="1"/>
</dbReference>
<dbReference type="EMBL" id="BMJI01000001">
    <property type="protein sequence ID" value="GGC81475.1"/>
    <property type="molecule type" value="Genomic_DNA"/>
</dbReference>
<comment type="caution">
    <text evidence="4">The sequence shown here is derived from an EMBL/GenBank/DDBJ whole genome shotgun (WGS) entry which is preliminary data.</text>
</comment>
<proteinExistence type="predicted"/>
<evidence type="ECO:0000256" key="1">
    <source>
        <dbReference type="ARBA" id="ARBA00001946"/>
    </source>
</evidence>
<dbReference type="InterPro" id="IPR036412">
    <property type="entry name" value="HAD-like_sf"/>
</dbReference>
<name>A0ABQ1NRZ5_9MICC</name>
<dbReference type="Gene3D" id="1.10.150.520">
    <property type="match status" value="1"/>
</dbReference>
<protein>
    <recommendedName>
        <fullName evidence="6">HAD family hydrolase</fullName>
    </recommendedName>
</protein>
<dbReference type="PROSITE" id="PS01228">
    <property type="entry name" value="COF_1"/>
    <property type="match status" value="1"/>
</dbReference>
<reference evidence="5" key="1">
    <citation type="journal article" date="2019" name="Int. J. Syst. Evol. Microbiol.">
        <title>The Global Catalogue of Microorganisms (GCM) 10K type strain sequencing project: providing services to taxonomists for standard genome sequencing and annotation.</title>
        <authorList>
            <consortium name="The Broad Institute Genomics Platform"/>
            <consortium name="The Broad Institute Genome Sequencing Center for Infectious Disease"/>
            <person name="Wu L."/>
            <person name="Ma J."/>
        </authorList>
    </citation>
    <scope>NUCLEOTIDE SEQUENCE [LARGE SCALE GENOMIC DNA]</scope>
    <source>
        <strain evidence="5">CGMCC 1.15480</strain>
    </source>
</reference>
<keyword evidence="5" id="KW-1185">Reference proteome</keyword>
<comment type="cofactor">
    <cofactor evidence="1">
        <name>Mg(2+)</name>
        <dbReference type="ChEBI" id="CHEBI:18420"/>
    </cofactor>
</comment>
<evidence type="ECO:0000313" key="4">
    <source>
        <dbReference type="EMBL" id="GGC81475.1"/>
    </source>
</evidence>
<dbReference type="PANTHER" id="PTHR46470">
    <property type="entry name" value="N-ACYLNEURAMINATE-9-PHOSPHATASE"/>
    <property type="match status" value="1"/>
</dbReference>
<dbReference type="NCBIfam" id="TIGR01549">
    <property type="entry name" value="HAD-SF-IA-v1"/>
    <property type="match status" value="1"/>
</dbReference>
<evidence type="ECO:0000256" key="3">
    <source>
        <dbReference type="ARBA" id="ARBA00022842"/>
    </source>
</evidence>
<evidence type="ECO:0008006" key="6">
    <source>
        <dbReference type="Google" id="ProtNLM"/>
    </source>
</evidence>
<dbReference type="InterPro" id="IPR041492">
    <property type="entry name" value="HAD_2"/>
</dbReference>
<dbReference type="SUPFAM" id="SSF56784">
    <property type="entry name" value="HAD-like"/>
    <property type="match status" value="1"/>
</dbReference>
<sequence length="219" mass="23507">MGQAQGLVAVDLDGTLVNQAAAACRWAQEFVCEFGIDADIEETARALAQPRPKGPVFSELVERFDLPLSAEALWARYRRRMPYLVTCEPEDRTALDRLRAAGWAVGILTNGMSDNQEAKIRVLGLDAHIDGWVVSDDVGVRKPERAIFEALATRLNRRLTGWMIGDGLEHDIVGGHRAGLRTAYINRSGSAAASPAPDLIVASVSEAVDAILTGASAGA</sequence>
<dbReference type="Pfam" id="PF13419">
    <property type="entry name" value="HAD_2"/>
    <property type="match status" value="1"/>
</dbReference>
<dbReference type="SFLD" id="SFLDS00003">
    <property type="entry name" value="Haloacid_Dehalogenase"/>
    <property type="match status" value="1"/>
</dbReference>
<evidence type="ECO:0000256" key="2">
    <source>
        <dbReference type="ARBA" id="ARBA00022801"/>
    </source>
</evidence>
<gene>
    <name evidence="4" type="ORF">GCM10011512_05200</name>
</gene>
<organism evidence="4 5">
    <name type="scientific">Tersicoccus solisilvae</name>
    <dbReference type="NCBI Taxonomy" id="1882339"/>
    <lineage>
        <taxon>Bacteria</taxon>
        <taxon>Bacillati</taxon>
        <taxon>Actinomycetota</taxon>
        <taxon>Actinomycetes</taxon>
        <taxon>Micrococcales</taxon>
        <taxon>Micrococcaceae</taxon>
        <taxon>Tersicoccus</taxon>
    </lineage>
</organism>